<reference evidence="1" key="1">
    <citation type="submission" date="2024-05" db="EMBL/GenBank/DDBJ databases">
        <authorList>
            <person name="Su C."/>
        </authorList>
    </citation>
    <scope>NUCLEOTIDE SEQUENCE</scope>
</reference>
<organism evidence="1">
    <name type="scientific">Synechococcus phage QB2</name>
    <dbReference type="NCBI Taxonomy" id="3159453"/>
    <lineage>
        <taxon>Viruses</taxon>
        <taxon>Duplodnaviria</taxon>
        <taxon>Heunggongvirae</taxon>
        <taxon>Uroviricota</taxon>
        <taxon>Caudoviricetes</taxon>
        <taxon>Pantevenvirales</taxon>
        <taxon>Kyanoviridae</taxon>
    </lineage>
</organism>
<accession>A0AAU8EL57</accession>
<dbReference type="EMBL" id="PP861117">
    <property type="protein sequence ID" value="XCH00496.1"/>
    <property type="molecule type" value="Genomic_DNA"/>
</dbReference>
<evidence type="ECO:0000313" key="1">
    <source>
        <dbReference type="EMBL" id="XCH00496.1"/>
    </source>
</evidence>
<protein>
    <submittedName>
        <fullName evidence="1">Uncharacterized protein</fullName>
    </submittedName>
</protein>
<proteinExistence type="predicted"/>
<name>A0AAU8EL57_9CAUD</name>
<sequence>MNEEDFLTEEQKVGIERWNDIYNAIEIINECLMKVGERLNNIEKVISETPTPDKIYYKPPGYDDYLSMKQNYDELYKRIGVLEERLDGMQD</sequence>